<gene>
    <name evidence="7" type="ORF">K9D25_03870</name>
</gene>
<evidence type="ECO:0000259" key="6">
    <source>
        <dbReference type="PROSITE" id="PS50893"/>
    </source>
</evidence>
<feature type="domain" description="ABC transporter" evidence="6">
    <location>
        <begin position="278"/>
        <end position="518"/>
    </location>
</feature>
<dbReference type="Gene3D" id="3.40.50.300">
    <property type="entry name" value="P-loop containing nucleotide triphosphate hydrolases"/>
    <property type="match status" value="2"/>
</dbReference>
<dbReference type="SUPFAM" id="SSF52540">
    <property type="entry name" value="P-loop containing nucleoside triphosphate hydrolases"/>
    <property type="match status" value="2"/>
</dbReference>
<evidence type="ECO:0000313" key="8">
    <source>
        <dbReference type="Proteomes" id="UP000831684"/>
    </source>
</evidence>
<dbReference type="InterPro" id="IPR017871">
    <property type="entry name" value="ABC_transporter-like_CS"/>
</dbReference>
<dbReference type="SMART" id="SM00382">
    <property type="entry name" value="AAA"/>
    <property type="match status" value="2"/>
</dbReference>
<dbReference type="InterPro" id="IPR003593">
    <property type="entry name" value="AAA+_ATPase"/>
</dbReference>
<dbReference type="EMBL" id="CP083239">
    <property type="protein sequence ID" value="UOK71868.1"/>
    <property type="molecule type" value="Genomic_DNA"/>
</dbReference>
<evidence type="ECO:0000256" key="1">
    <source>
        <dbReference type="ARBA" id="ARBA00004417"/>
    </source>
</evidence>
<dbReference type="GO" id="GO:0055085">
    <property type="term" value="P:transmembrane transport"/>
    <property type="evidence" value="ECO:0007669"/>
    <property type="project" value="UniProtKB-ARBA"/>
</dbReference>
<evidence type="ECO:0000313" key="7">
    <source>
        <dbReference type="EMBL" id="UOK71868.1"/>
    </source>
</evidence>
<dbReference type="FunFam" id="3.40.50.300:FF:000016">
    <property type="entry name" value="Oligopeptide ABC transporter ATP-binding component"/>
    <property type="match status" value="1"/>
</dbReference>
<dbReference type="PANTHER" id="PTHR43776:SF7">
    <property type="entry name" value="D,D-DIPEPTIDE TRANSPORT ATP-BINDING PROTEIN DDPF-RELATED"/>
    <property type="match status" value="1"/>
</dbReference>
<keyword evidence="3" id="KW-0813">Transport</keyword>
<dbReference type="PANTHER" id="PTHR43776">
    <property type="entry name" value="TRANSPORT ATP-BINDING PROTEIN"/>
    <property type="match status" value="1"/>
</dbReference>
<keyword evidence="4" id="KW-0547">Nucleotide-binding</keyword>
<protein>
    <submittedName>
        <fullName evidence="7">ABC transporter ATP-binding protein</fullName>
    </submittedName>
</protein>
<dbReference type="CDD" id="cd03257">
    <property type="entry name" value="ABC_NikE_OppD_transporters"/>
    <property type="match status" value="2"/>
</dbReference>
<dbReference type="NCBIfam" id="NF007739">
    <property type="entry name" value="PRK10419.1"/>
    <property type="match status" value="2"/>
</dbReference>
<dbReference type="NCBIfam" id="NF008453">
    <property type="entry name" value="PRK11308.1"/>
    <property type="match status" value="2"/>
</dbReference>
<comment type="subcellular location">
    <subcellularLocation>
        <location evidence="1">Cell inner membrane</location>
        <topology evidence="1">Peripheral membrane protein</topology>
    </subcellularLocation>
</comment>
<organism evidence="7 8">
    <name type="scientific">Ancylobacter polymorphus</name>
    <dbReference type="NCBI Taxonomy" id="223390"/>
    <lineage>
        <taxon>Bacteria</taxon>
        <taxon>Pseudomonadati</taxon>
        <taxon>Pseudomonadota</taxon>
        <taxon>Alphaproteobacteria</taxon>
        <taxon>Hyphomicrobiales</taxon>
        <taxon>Xanthobacteraceae</taxon>
        <taxon>Ancylobacter</taxon>
    </lineage>
</organism>
<dbReference type="NCBIfam" id="NF010167">
    <property type="entry name" value="PRK13648.1"/>
    <property type="match status" value="2"/>
</dbReference>
<dbReference type="Proteomes" id="UP000831684">
    <property type="component" value="Chromosome"/>
</dbReference>
<dbReference type="KEGG" id="apol:K9D25_03870"/>
<evidence type="ECO:0000256" key="5">
    <source>
        <dbReference type="ARBA" id="ARBA00022840"/>
    </source>
</evidence>
<dbReference type="RefSeq" id="WP_244379404.1">
    <property type="nucleotide sequence ID" value="NZ_CP083239.1"/>
</dbReference>
<dbReference type="InterPro" id="IPR013563">
    <property type="entry name" value="Oligopep_ABC_C"/>
</dbReference>
<dbReference type="InterPro" id="IPR003439">
    <property type="entry name" value="ABC_transporter-like_ATP-bd"/>
</dbReference>
<keyword evidence="5 7" id="KW-0067">ATP-binding</keyword>
<dbReference type="AlphaFoldDB" id="A0A9E7A8V8"/>
<dbReference type="PROSITE" id="PS00211">
    <property type="entry name" value="ABC_TRANSPORTER_1"/>
    <property type="match status" value="2"/>
</dbReference>
<dbReference type="GO" id="GO:0005524">
    <property type="term" value="F:ATP binding"/>
    <property type="evidence" value="ECO:0007669"/>
    <property type="project" value="UniProtKB-KW"/>
</dbReference>
<name>A0A9E7A8V8_9HYPH</name>
<dbReference type="InterPro" id="IPR050319">
    <property type="entry name" value="ABC_transp_ATP-bind"/>
</dbReference>
<dbReference type="GO" id="GO:0005886">
    <property type="term" value="C:plasma membrane"/>
    <property type="evidence" value="ECO:0007669"/>
    <property type="project" value="UniProtKB-SubCell"/>
</dbReference>
<dbReference type="InterPro" id="IPR027417">
    <property type="entry name" value="P-loop_NTPase"/>
</dbReference>
<dbReference type="Pfam" id="PF08352">
    <property type="entry name" value="oligo_HPY"/>
    <property type="match status" value="2"/>
</dbReference>
<proteinExistence type="inferred from homology"/>
<sequence>MLEQNVPILDVENLVIDFQTPSGIFQAVRDISFRVDRNESVAIIGESGSGKSVTANTVLGLLDCPPGRIKSGDIRFRGKSLLSMRLRERRDLYGRSIAMVFQDPLTHLNPVYPVGWQIAEVCRIHGMARREANEHALELMVHVGIVDPHKRFNAYPHQFSGGQRQRIMIAMAMAMQPDLLIADEPTTALDVTVQARILDLLRRLQSETGMSMLMITHDLGVAADIADRVVVMQKGKLVEEGSVETVFRSPKHAYTKQLLTDRSEEYRSSKSHDGETLIEVSGLNIHYGAHHAVKDVEFSVAKGEIVGIVGESGSGKSTVASTILRLREPTSGSIRYRGKDVGALSGADLRGYNRAVQAVFQDPYSSLNPRMNVFRVLSEPWTLHPDVLPRDKWRARAAELLEMVGLQVSDLEKFPGEFSGGQRQRVAIARALALNPEVVVCDEAVSALDMTIQAQIITLLTSLRRDLGLAYVFIAHDLTLVEKFADHVLVMKSGEIVEQGATKDVFGSPKDDYTRRLIAASPVADPKLQAERRRSLQLA</sequence>
<reference evidence="7" key="1">
    <citation type="submission" date="2021-09" db="EMBL/GenBank/DDBJ databases">
        <title>Network and meta-omics reveal the key degrader and cooperation patterns in an efficient 1,4-dioxane-degrading microbial community.</title>
        <authorList>
            <person name="Dai C."/>
        </authorList>
    </citation>
    <scope>NUCLEOTIDE SEQUENCE</scope>
    <source>
        <strain evidence="7">ZM13</strain>
    </source>
</reference>
<evidence type="ECO:0000256" key="3">
    <source>
        <dbReference type="ARBA" id="ARBA00022448"/>
    </source>
</evidence>
<dbReference type="PROSITE" id="PS50893">
    <property type="entry name" value="ABC_TRANSPORTER_2"/>
    <property type="match status" value="2"/>
</dbReference>
<feature type="domain" description="ABC transporter" evidence="6">
    <location>
        <begin position="9"/>
        <end position="259"/>
    </location>
</feature>
<dbReference type="GO" id="GO:0015833">
    <property type="term" value="P:peptide transport"/>
    <property type="evidence" value="ECO:0007669"/>
    <property type="project" value="InterPro"/>
</dbReference>
<comment type="similarity">
    <text evidence="2">Belongs to the ABC transporter superfamily.</text>
</comment>
<accession>A0A9E7A8V8</accession>
<evidence type="ECO:0000256" key="4">
    <source>
        <dbReference type="ARBA" id="ARBA00022741"/>
    </source>
</evidence>
<evidence type="ECO:0000256" key="2">
    <source>
        <dbReference type="ARBA" id="ARBA00005417"/>
    </source>
</evidence>
<dbReference type="GO" id="GO:0016887">
    <property type="term" value="F:ATP hydrolysis activity"/>
    <property type="evidence" value="ECO:0007669"/>
    <property type="project" value="InterPro"/>
</dbReference>
<dbReference type="Pfam" id="PF00005">
    <property type="entry name" value="ABC_tran"/>
    <property type="match status" value="2"/>
</dbReference>